<proteinExistence type="predicted"/>
<evidence type="ECO:0008006" key="3">
    <source>
        <dbReference type="Google" id="ProtNLM"/>
    </source>
</evidence>
<gene>
    <name evidence="1" type="ORF">PQ465_08560</name>
</gene>
<accession>A0ABY7WLG1</accession>
<keyword evidence="2" id="KW-1185">Reference proteome</keyword>
<evidence type="ECO:0000313" key="2">
    <source>
        <dbReference type="Proteomes" id="UP001221558"/>
    </source>
</evidence>
<name>A0ABY7WLG1_9SPHI</name>
<organism evidence="1 2">
    <name type="scientific">Sphingobacterium oryzagri</name>
    <dbReference type="NCBI Taxonomy" id="3025669"/>
    <lineage>
        <taxon>Bacteria</taxon>
        <taxon>Pseudomonadati</taxon>
        <taxon>Bacteroidota</taxon>
        <taxon>Sphingobacteriia</taxon>
        <taxon>Sphingobacteriales</taxon>
        <taxon>Sphingobacteriaceae</taxon>
        <taxon>Sphingobacterium</taxon>
    </lineage>
</organism>
<dbReference type="RefSeq" id="WP_274269123.1">
    <property type="nucleotide sequence ID" value="NZ_CP117880.1"/>
</dbReference>
<evidence type="ECO:0000313" key="1">
    <source>
        <dbReference type="EMBL" id="WDF70414.1"/>
    </source>
</evidence>
<sequence>MKIVAQDYIIQSILDGIESNVYAQGIKDRCIITYELNIDKPYIEFLVKDGCTVNAKDWFWLGYYLSK</sequence>
<reference evidence="1 2" key="1">
    <citation type="submission" date="2023-02" db="EMBL/GenBank/DDBJ databases">
        <title>Genome sequence of Sphingobacterium sp. KACC 22765.</title>
        <authorList>
            <person name="Kim S."/>
            <person name="Heo J."/>
            <person name="Kwon S.-W."/>
        </authorList>
    </citation>
    <scope>NUCLEOTIDE SEQUENCE [LARGE SCALE GENOMIC DNA]</scope>
    <source>
        <strain evidence="1 2">KACC 22765</strain>
    </source>
</reference>
<protein>
    <recommendedName>
        <fullName evidence="3">Ankyrin repeat domain-containing protein</fullName>
    </recommendedName>
</protein>
<dbReference type="Proteomes" id="UP001221558">
    <property type="component" value="Chromosome"/>
</dbReference>
<dbReference type="EMBL" id="CP117880">
    <property type="protein sequence ID" value="WDF70414.1"/>
    <property type="molecule type" value="Genomic_DNA"/>
</dbReference>